<dbReference type="RefSeq" id="WP_189257333.1">
    <property type="nucleotide sequence ID" value="NZ_BMRE01000035.1"/>
</dbReference>
<evidence type="ECO:0000256" key="1">
    <source>
        <dbReference type="ARBA" id="ARBA00023125"/>
    </source>
</evidence>
<sequence length="394" mass="43765">MSDPIKEIELKDGTIRYRFVVDVGNDPRTGKRKQLTQTFDKRKEAVAEYERIRHQCRTGEYVMPSKMTVAQLVDAWLEQATVDVEESTKRGYTDCMRLVREHLGHKPLQRLDEADIDDLVRHMLTEGRKVGGQRGTGLGVRSVEMTLGRLRAALNLAIRWRLVSRNVAAFTKIPRDARKQAAAKRATRKPWDAEEVRTFLLGIARERLYAPMLLSLMGLRPAEVCGLRWSDVDLTAATIRVGENTRTMVAGVVVEKTAKSESGKRTLPLPAPVLAALKSFKAAQAAEKLELGESYTDSGYVLVDEAGLPVKTNALRWRAYRLMAKVGVRGKGEVRLYDCRHSTLTYLAANGVPDVVLAKWAGHADGGSLAKRVYIHPDASHLRGAADKLSALLG</sequence>
<proteinExistence type="predicted"/>
<dbReference type="InterPro" id="IPR013762">
    <property type="entry name" value="Integrase-like_cat_sf"/>
</dbReference>
<dbReference type="InterPro" id="IPR044068">
    <property type="entry name" value="CB"/>
</dbReference>
<dbReference type="SUPFAM" id="SSF56349">
    <property type="entry name" value="DNA breaking-rejoining enzymes"/>
    <property type="match status" value="1"/>
</dbReference>
<dbReference type="Gene3D" id="1.10.443.10">
    <property type="entry name" value="Intergrase catalytic core"/>
    <property type="match status" value="1"/>
</dbReference>
<dbReference type="PROSITE" id="PS51900">
    <property type="entry name" value="CB"/>
    <property type="match status" value="1"/>
</dbReference>
<evidence type="ECO:0000256" key="2">
    <source>
        <dbReference type="ARBA" id="ARBA00023172"/>
    </source>
</evidence>
<dbReference type="InterPro" id="IPR002104">
    <property type="entry name" value="Integrase_catalytic"/>
</dbReference>
<keyword evidence="1 3" id="KW-0238">DNA-binding</keyword>
<dbReference type="InterPro" id="IPR010998">
    <property type="entry name" value="Integrase_recombinase_N"/>
</dbReference>
<evidence type="ECO:0000313" key="7">
    <source>
        <dbReference type="Proteomes" id="UP000649573"/>
    </source>
</evidence>
<dbReference type="PROSITE" id="PS51898">
    <property type="entry name" value="TYR_RECOMBINASE"/>
    <property type="match status" value="1"/>
</dbReference>
<dbReference type="PANTHER" id="PTHR30349">
    <property type="entry name" value="PHAGE INTEGRASE-RELATED"/>
    <property type="match status" value="1"/>
</dbReference>
<dbReference type="InterPro" id="IPR050090">
    <property type="entry name" value="Tyrosine_recombinase_XerCD"/>
</dbReference>
<dbReference type="InterPro" id="IPR028259">
    <property type="entry name" value="AP2-like_int_N"/>
</dbReference>
<accession>A0ABQ2V0U1</accession>
<feature type="domain" description="Core-binding (CB)" evidence="5">
    <location>
        <begin position="67"/>
        <end position="158"/>
    </location>
</feature>
<dbReference type="InterPro" id="IPR011010">
    <property type="entry name" value="DNA_brk_join_enz"/>
</dbReference>
<dbReference type="Gene3D" id="1.10.150.130">
    <property type="match status" value="1"/>
</dbReference>
<evidence type="ECO:0000256" key="3">
    <source>
        <dbReference type="PROSITE-ProRule" id="PRU01248"/>
    </source>
</evidence>
<evidence type="ECO:0000259" key="4">
    <source>
        <dbReference type="PROSITE" id="PS51898"/>
    </source>
</evidence>
<reference evidence="7" key="1">
    <citation type="journal article" date="2019" name="Int. J. Syst. Evol. Microbiol.">
        <title>The Global Catalogue of Microorganisms (GCM) 10K type strain sequencing project: providing services to taxonomists for standard genome sequencing and annotation.</title>
        <authorList>
            <consortium name="The Broad Institute Genomics Platform"/>
            <consortium name="The Broad Institute Genome Sequencing Center for Infectious Disease"/>
            <person name="Wu L."/>
            <person name="Ma J."/>
        </authorList>
    </citation>
    <scope>NUCLEOTIDE SEQUENCE [LARGE SCALE GENOMIC DNA]</scope>
    <source>
        <strain evidence="7">JCM 3296</strain>
    </source>
</reference>
<protein>
    <submittedName>
        <fullName evidence="6">Integrase</fullName>
    </submittedName>
</protein>
<feature type="domain" description="Tyr recombinase" evidence="4">
    <location>
        <begin position="186"/>
        <end position="387"/>
    </location>
</feature>
<dbReference type="Pfam" id="PF00589">
    <property type="entry name" value="Phage_integrase"/>
    <property type="match status" value="1"/>
</dbReference>
<evidence type="ECO:0000259" key="5">
    <source>
        <dbReference type="PROSITE" id="PS51900"/>
    </source>
</evidence>
<dbReference type="PANTHER" id="PTHR30349:SF91">
    <property type="entry name" value="INTA PROTEIN"/>
    <property type="match status" value="1"/>
</dbReference>
<dbReference type="EMBL" id="BMRE01000035">
    <property type="protein sequence ID" value="GGU61770.1"/>
    <property type="molecule type" value="Genomic_DNA"/>
</dbReference>
<dbReference type="CDD" id="cd01189">
    <property type="entry name" value="INT_ICEBs1_C_like"/>
    <property type="match status" value="1"/>
</dbReference>
<organism evidence="6 7">
    <name type="scientific">Lentzea flava</name>
    <dbReference type="NCBI Taxonomy" id="103732"/>
    <lineage>
        <taxon>Bacteria</taxon>
        <taxon>Bacillati</taxon>
        <taxon>Actinomycetota</taxon>
        <taxon>Actinomycetes</taxon>
        <taxon>Pseudonocardiales</taxon>
        <taxon>Pseudonocardiaceae</taxon>
        <taxon>Lentzea</taxon>
    </lineage>
</organism>
<gene>
    <name evidence="6" type="ORF">GCM10010178_62440</name>
</gene>
<name>A0ABQ2V0U1_9PSEU</name>
<keyword evidence="2" id="KW-0233">DNA recombination</keyword>
<dbReference type="Proteomes" id="UP000649573">
    <property type="component" value="Unassembled WGS sequence"/>
</dbReference>
<keyword evidence="7" id="KW-1185">Reference proteome</keyword>
<evidence type="ECO:0000313" key="6">
    <source>
        <dbReference type="EMBL" id="GGU61770.1"/>
    </source>
</evidence>
<comment type="caution">
    <text evidence="6">The sequence shown here is derived from an EMBL/GenBank/DDBJ whole genome shotgun (WGS) entry which is preliminary data.</text>
</comment>
<dbReference type="Pfam" id="PF14657">
    <property type="entry name" value="Arm-DNA-bind_4"/>
    <property type="match status" value="1"/>
</dbReference>